<accession>A0ABQ0P8U0</accession>
<protein>
    <submittedName>
        <fullName evidence="2">Uncharacterized protein</fullName>
    </submittedName>
</protein>
<organism evidence="2 3">
    <name type="scientific">Gluconacetobacter sacchari DSM 12717</name>
    <dbReference type="NCBI Taxonomy" id="1307940"/>
    <lineage>
        <taxon>Bacteria</taxon>
        <taxon>Pseudomonadati</taxon>
        <taxon>Pseudomonadota</taxon>
        <taxon>Alphaproteobacteria</taxon>
        <taxon>Acetobacterales</taxon>
        <taxon>Acetobacteraceae</taxon>
        <taxon>Gluconacetobacter</taxon>
    </lineage>
</organism>
<proteinExistence type="predicted"/>
<name>A0ABQ0P8U0_9PROT</name>
<feature type="compositionally biased region" description="Low complexity" evidence="1">
    <location>
        <begin position="43"/>
        <end position="55"/>
    </location>
</feature>
<keyword evidence="3" id="KW-1185">Reference proteome</keyword>
<dbReference type="Proteomes" id="UP001060895">
    <property type="component" value="Unassembled WGS sequence"/>
</dbReference>
<sequence length="55" mass="5848">MLDPAEETEGKPIAPPIRPCPMSDMPGIEGIWARAERDPESEAAAITAANDKATK</sequence>
<evidence type="ECO:0000313" key="3">
    <source>
        <dbReference type="Proteomes" id="UP001060895"/>
    </source>
</evidence>
<gene>
    <name evidence="2" type="ORF">AA12717_2558</name>
</gene>
<dbReference type="EMBL" id="BAQP01000197">
    <property type="protein sequence ID" value="GBQ27085.1"/>
    <property type="molecule type" value="Genomic_DNA"/>
</dbReference>
<feature type="region of interest" description="Disordered" evidence="1">
    <location>
        <begin position="1"/>
        <end position="55"/>
    </location>
</feature>
<reference evidence="2" key="1">
    <citation type="submission" date="2013-04" db="EMBL/GenBank/DDBJ databases">
        <title>The genome sequencing project of 58 acetic acid bacteria.</title>
        <authorList>
            <person name="Okamoto-Kainuma A."/>
            <person name="Ishikawa M."/>
            <person name="Umino S."/>
            <person name="Koizumi Y."/>
            <person name="Shiwa Y."/>
            <person name="Yoshikawa H."/>
            <person name="Matsutani M."/>
            <person name="Matsushita K."/>
        </authorList>
    </citation>
    <scope>NUCLEOTIDE SEQUENCE</scope>
    <source>
        <strain evidence="2">DSM 12717</strain>
    </source>
</reference>
<evidence type="ECO:0000256" key="1">
    <source>
        <dbReference type="SAM" id="MobiDB-lite"/>
    </source>
</evidence>
<evidence type="ECO:0000313" key="2">
    <source>
        <dbReference type="EMBL" id="GBQ27085.1"/>
    </source>
</evidence>
<comment type="caution">
    <text evidence="2">The sequence shown here is derived from an EMBL/GenBank/DDBJ whole genome shotgun (WGS) entry which is preliminary data.</text>
</comment>